<name>A0ACB7RPL4_HYAAI</name>
<protein>
    <submittedName>
        <fullName evidence="1">Uncharacterized protein</fullName>
    </submittedName>
</protein>
<organism evidence="1 2">
    <name type="scientific">Hyalomma asiaticum</name>
    <name type="common">Tick</name>
    <dbReference type="NCBI Taxonomy" id="266040"/>
    <lineage>
        <taxon>Eukaryota</taxon>
        <taxon>Metazoa</taxon>
        <taxon>Ecdysozoa</taxon>
        <taxon>Arthropoda</taxon>
        <taxon>Chelicerata</taxon>
        <taxon>Arachnida</taxon>
        <taxon>Acari</taxon>
        <taxon>Parasitiformes</taxon>
        <taxon>Ixodida</taxon>
        <taxon>Ixodoidea</taxon>
        <taxon>Ixodidae</taxon>
        <taxon>Hyalomminae</taxon>
        <taxon>Hyalomma</taxon>
    </lineage>
</organism>
<keyword evidence="2" id="KW-1185">Reference proteome</keyword>
<accession>A0ACB7RPL4</accession>
<comment type="caution">
    <text evidence="1">The sequence shown here is derived from an EMBL/GenBank/DDBJ whole genome shotgun (WGS) entry which is preliminary data.</text>
</comment>
<dbReference type="EMBL" id="CM023488">
    <property type="protein sequence ID" value="KAH6924430.1"/>
    <property type="molecule type" value="Genomic_DNA"/>
</dbReference>
<gene>
    <name evidence="1" type="ORF">HPB50_017440</name>
</gene>
<evidence type="ECO:0000313" key="2">
    <source>
        <dbReference type="Proteomes" id="UP000821845"/>
    </source>
</evidence>
<reference evidence="1" key="1">
    <citation type="submission" date="2020-05" db="EMBL/GenBank/DDBJ databases">
        <title>Large-scale comparative analyses of tick genomes elucidate their genetic diversity and vector capacities.</title>
        <authorList>
            <person name="Jia N."/>
            <person name="Wang J."/>
            <person name="Shi W."/>
            <person name="Du L."/>
            <person name="Sun Y."/>
            <person name="Zhan W."/>
            <person name="Jiang J."/>
            <person name="Wang Q."/>
            <person name="Zhang B."/>
            <person name="Ji P."/>
            <person name="Sakyi L.B."/>
            <person name="Cui X."/>
            <person name="Yuan T."/>
            <person name="Jiang B."/>
            <person name="Yang W."/>
            <person name="Lam T.T.-Y."/>
            <person name="Chang Q."/>
            <person name="Ding S."/>
            <person name="Wang X."/>
            <person name="Zhu J."/>
            <person name="Ruan X."/>
            <person name="Zhao L."/>
            <person name="Wei J."/>
            <person name="Que T."/>
            <person name="Du C."/>
            <person name="Cheng J."/>
            <person name="Dai P."/>
            <person name="Han X."/>
            <person name="Huang E."/>
            <person name="Gao Y."/>
            <person name="Liu J."/>
            <person name="Shao H."/>
            <person name="Ye R."/>
            <person name="Li L."/>
            <person name="Wei W."/>
            <person name="Wang X."/>
            <person name="Wang C."/>
            <person name="Yang T."/>
            <person name="Huo Q."/>
            <person name="Li W."/>
            <person name="Guo W."/>
            <person name="Chen H."/>
            <person name="Zhou L."/>
            <person name="Ni X."/>
            <person name="Tian J."/>
            <person name="Zhou Y."/>
            <person name="Sheng Y."/>
            <person name="Liu T."/>
            <person name="Pan Y."/>
            <person name="Xia L."/>
            <person name="Li J."/>
            <person name="Zhao F."/>
            <person name="Cao W."/>
        </authorList>
    </citation>
    <scope>NUCLEOTIDE SEQUENCE</scope>
    <source>
        <strain evidence="1">Hyas-2018</strain>
    </source>
</reference>
<evidence type="ECO:0000313" key="1">
    <source>
        <dbReference type="EMBL" id="KAH6924430.1"/>
    </source>
</evidence>
<sequence>MPKKRTLRLRRAKEAKRGADEMPEDQIQQEASNETESVEAEAASECSSFAEIRQELSPIFCKRELEPPDNEETDTTFATQDSLPGTSSNSKAASVSLSRSSSEATVASSEEHLLLMEAGTDQRGPSVPHESVSCNHAYSVDTYNVAHNAMACTRHSIMPCERPSPAVLKNESYLDACSTVFPNAMPKYEVVLSHANCSCSRELNQTLNKNSWFTTEALNDVAGALGLDRNQALPSTAHSDGPLHCVECDQTWRSQGTHPASSIAKHRSELALPRENARVQGEYSGSSHVRLCPNQTQDKNPAIPSTAEDSSRSSPTNAPTPPFTAQNNDLEHPRSSNLVWPFTASPCERTSTPIPLSANHWLPKQVQDFSFPTTVGRTDLAGSDQYQQPPHVPDPTAFFRAAENKLRQPQLPSCSGTPQSVTMTRTALTAPLPQALRHTTAQYQGKKQTPGYPATNMLTAPTRVGESNPQHARHQTATPVVQSTEKRELERVMSALTEYRFRNRTLRDTLFENMLSLLKLLDDCERKQSLQVPPQRPLTFTKGTASWQRAHVTHLSRRWDACTFNQPRDYFVTKESGHCAYRSLLNL</sequence>
<dbReference type="Proteomes" id="UP000821845">
    <property type="component" value="Chromosome 8"/>
</dbReference>
<proteinExistence type="predicted"/>